<proteinExistence type="predicted"/>
<dbReference type="EMBL" id="JBBNAG010000006">
    <property type="protein sequence ID" value="KAK9124815.1"/>
    <property type="molecule type" value="Genomic_DNA"/>
</dbReference>
<evidence type="ECO:0000313" key="3">
    <source>
        <dbReference type="Proteomes" id="UP001419268"/>
    </source>
</evidence>
<evidence type="ECO:0000256" key="1">
    <source>
        <dbReference type="SAM" id="MobiDB-lite"/>
    </source>
</evidence>
<reference evidence="2 3" key="1">
    <citation type="submission" date="2024-01" db="EMBL/GenBank/DDBJ databases">
        <title>Genome assemblies of Stephania.</title>
        <authorList>
            <person name="Yang L."/>
        </authorList>
    </citation>
    <scope>NUCLEOTIDE SEQUENCE [LARGE SCALE GENOMIC DNA]</scope>
    <source>
        <strain evidence="2">JXDWG</strain>
        <tissue evidence="2">Leaf</tissue>
    </source>
</reference>
<dbReference type="AlphaFoldDB" id="A0AAP0J150"/>
<evidence type="ECO:0000313" key="2">
    <source>
        <dbReference type="EMBL" id="KAK9124815.1"/>
    </source>
</evidence>
<comment type="caution">
    <text evidence="2">The sequence shown here is derived from an EMBL/GenBank/DDBJ whole genome shotgun (WGS) entry which is preliminary data.</text>
</comment>
<name>A0AAP0J150_9MAGN</name>
<feature type="compositionally biased region" description="Basic residues" evidence="1">
    <location>
        <begin position="86"/>
        <end position="96"/>
    </location>
</feature>
<dbReference type="Proteomes" id="UP001419268">
    <property type="component" value="Unassembled WGS sequence"/>
</dbReference>
<feature type="region of interest" description="Disordered" evidence="1">
    <location>
        <begin position="44"/>
        <end position="96"/>
    </location>
</feature>
<feature type="compositionally biased region" description="Basic and acidic residues" evidence="1">
    <location>
        <begin position="59"/>
        <end position="73"/>
    </location>
</feature>
<keyword evidence="3" id="KW-1185">Reference proteome</keyword>
<protein>
    <submittedName>
        <fullName evidence="2">Uncharacterized protein</fullName>
    </submittedName>
</protein>
<accession>A0AAP0J150</accession>
<organism evidence="2 3">
    <name type="scientific">Stephania cephalantha</name>
    <dbReference type="NCBI Taxonomy" id="152367"/>
    <lineage>
        <taxon>Eukaryota</taxon>
        <taxon>Viridiplantae</taxon>
        <taxon>Streptophyta</taxon>
        <taxon>Embryophyta</taxon>
        <taxon>Tracheophyta</taxon>
        <taxon>Spermatophyta</taxon>
        <taxon>Magnoliopsida</taxon>
        <taxon>Ranunculales</taxon>
        <taxon>Menispermaceae</taxon>
        <taxon>Menispermoideae</taxon>
        <taxon>Cissampelideae</taxon>
        <taxon>Stephania</taxon>
    </lineage>
</organism>
<sequence>MARRSARRLVPITMDFEWRGAVVEEDRVENEDDVVVIGGRNDRAHLNREMGGGPRGRTANREMGGDRGARRAEMGGGRICGDQRWKKSRSPKTAKRWKRCKRAVVFDNLIGFDKS</sequence>
<gene>
    <name evidence="2" type="ORF">Scep_013661</name>
</gene>